<evidence type="ECO:0000313" key="1">
    <source>
        <dbReference type="EMBL" id="TVP39865.1"/>
    </source>
</evidence>
<sequence>MIAKKEYPSPLRDYIKPVVLFYDLMNMGYDLTMNDIRKAIKLTNSQFSEDMINETGYFAEAINFLKLGLDDDSCIEYGITIKELEVNNK</sequence>
<protein>
    <submittedName>
        <fullName evidence="1">Uncharacterized protein</fullName>
    </submittedName>
</protein>
<name>A0A557STF4_9ARCH</name>
<dbReference type="EMBL" id="VOAH01000011">
    <property type="protein sequence ID" value="TVP39865.1"/>
    <property type="molecule type" value="Genomic_DNA"/>
</dbReference>
<gene>
    <name evidence="1" type="ORF">NARC_110077</name>
</gene>
<organism evidence="1 2">
    <name type="scientific">Candidatus Nitrosocosmicus arcticus</name>
    <dbReference type="NCBI Taxonomy" id="2035267"/>
    <lineage>
        <taxon>Archaea</taxon>
        <taxon>Nitrososphaerota</taxon>
        <taxon>Nitrososphaeria</taxon>
        <taxon>Nitrososphaerales</taxon>
        <taxon>Nitrososphaeraceae</taxon>
        <taxon>Candidatus Nitrosocosmicus</taxon>
    </lineage>
</organism>
<evidence type="ECO:0000313" key="2">
    <source>
        <dbReference type="Proteomes" id="UP000315289"/>
    </source>
</evidence>
<comment type="caution">
    <text evidence="1">The sequence shown here is derived from an EMBL/GenBank/DDBJ whole genome shotgun (WGS) entry which is preliminary data.</text>
</comment>
<accession>A0A557STF4</accession>
<dbReference type="Proteomes" id="UP000315289">
    <property type="component" value="Unassembled WGS sequence"/>
</dbReference>
<reference evidence="1 2" key="1">
    <citation type="journal article" date="2019" name="Front. Microbiol.">
        <title>Ammonia Oxidation by the Arctic Terrestrial Thaumarchaeote Candidatus Nitrosocosmicus arcticus Is Stimulated by Increasing Temperatures.</title>
        <authorList>
            <person name="Alves R.J.E."/>
            <person name="Kerou M."/>
            <person name="Zappe A."/>
            <person name="Bittner R."/>
            <person name="Abby S.S."/>
            <person name="Schmidt H.A."/>
            <person name="Pfeifer K."/>
            <person name="Schleper C."/>
        </authorList>
    </citation>
    <scope>NUCLEOTIDE SEQUENCE [LARGE SCALE GENOMIC DNA]</scope>
    <source>
        <strain evidence="1 2">Kfb</strain>
    </source>
</reference>
<dbReference type="RefSeq" id="WP_144732714.1">
    <property type="nucleotide sequence ID" value="NZ_ML675587.1"/>
</dbReference>
<keyword evidence="2" id="KW-1185">Reference proteome</keyword>
<dbReference type="AlphaFoldDB" id="A0A557STF4"/>
<proteinExistence type="predicted"/>